<keyword evidence="3" id="KW-1185">Reference proteome</keyword>
<dbReference type="AlphaFoldDB" id="A0A176ZJ62"/>
<feature type="region of interest" description="Disordered" evidence="1">
    <location>
        <begin position="1"/>
        <end position="52"/>
    </location>
</feature>
<feature type="compositionally biased region" description="Basic and acidic residues" evidence="1">
    <location>
        <begin position="73"/>
        <end position="85"/>
    </location>
</feature>
<feature type="compositionally biased region" description="Basic and acidic residues" evidence="1">
    <location>
        <begin position="16"/>
        <end position="36"/>
    </location>
</feature>
<sequence length="98" mass="11137">MSGFYTRGKLQRGYRPRKDELATIKKEAEAELEGRSKNPRMHRQKVTPDQILASDRVLPTSVFGEGLRSVRGERPLLPRGKEQSRLRASTSALIKSCR</sequence>
<feature type="region of interest" description="Disordered" evidence="1">
    <location>
        <begin position="73"/>
        <end position="98"/>
    </location>
</feature>
<evidence type="ECO:0000313" key="3">
    <source>
        <dbReference type="Proteomes" id="UP000077173"/>
    </source>
</evidence>
<dbReference type="EMBL" id="LSEF01000014">
    <property type="protein sequence ID" value="OAF19843.1"/>
    <property type="molecule type" value="Genomic_DNA"/>
</dbReference>
<feature type="compositionally biased region" description="Polar residues" evidence="1">
    <location>
        <begin position="86"/>
        <end position="98"/>
    </location>
</feature>
<evidence type="ECO:0000256" key="1">
    <source>
        <dbReference type="SAM" id="MobiDB-lite"/>
    </source>
</evidence>
<proteinExistence type="predicted"/>
<comment type="caution">
    <text evidence="2">The sequence shown here is derived from an EMBL/GenBank/DDBJ whole genome shotgun (WGS) entry which is preliminary data.</text>
</comment>
<reference evidence="2 3" key="1">
    <citation type="submission" date="2016-02" db="EMBL/GenBank/DDBJ databases">
        <title>Draft genome sequence of the strain BR 10247T Bradyrhizobium neotropicale isolated from nodules of Centrolobium paraense.</title>
        <authorList>
            <person name="Simoes-Araujo J.L."/>
            <person name="Barauna A.C."/>
            <person name="Silva K."/>
            <person name="Zilli J.E."/>
        </authorList>
    </citation>
    <scope>NUCLEOTIDE SEQUENCE [LARGE SCALE GENOMIC DNA]</scope>
    <source>
        <strain evidence="2 3">BR 10247</strain>
    </source>
</reference>
<evidence type="ECO:0000313" key="2">
    <source>
        <dbReference type="EMBL" id="OAF19843.1"/>
    </source>
</evidence>
<gene>
    <name evidence="2" type="ORF">AXW67_35275</name>
</gene>
<name>A0A176ZJ62_9BRAD</name>
<dbReference type="Proteomes" id="UP000077173">
    <property type="component" value="Unassembled WGS sequence"/>
</dbReference>
<accession>A0A176ZJ62</accession>
<dbReference type="GeneID" id="32584966"/>
<organism evidence="2 3">
    <name type="scientific">Bradyrhizobium neotropicale</name>
    <dbReference type="NCBI Taxonomy" id="1497615"/>
    <lineage>
        <taxon>Bacteria</taxon>
        <taxon>Pseudomonadati</taxon>
        <taxon>Pseudomonadota</taxon>
        <taxon>Alphaproteobacteria</taxon>
        <taxon>Hyphomicrobiales</taxon>
        <taxon>Nitrobacteraceae</taxon>
        <taxon>Bradyrhizobium</taxon>
    </lineage>
</organism>
<protein>
    <submittedName>
        <fullName evidence="2">Uncharacterized protein</fullName>
    </submittedName>
</protein>